<feature type="transmembrane region" description="Helical" evidence="1">
    <location>
        <begin position="43"/>
        <end position="65"/>
    </location>
</feature>
<dbReference type="RefSeq" id="WP_272207434.1">
    <property type="nucleotide sequence ID" value="NZ_JAQONC010000001.1"/>
</dbReference>
<proteinExistence type="predicted"/>
<keyword evidence="1" id="KW-1133">Transmembrane helix</keyword>
<keyword evidence="1" id="KW-0472">Membrane</keyword>
<dbReference type="Proteomes" id="UP001218021">
    <property type="component" value="Unassembled WGS sequence"/>
</dbReference>
<feature type="transmembrane region" description="Helical" evidence="1">
    <location>
        <begin position="6"/>
        <end position="31"/>
    </location>
</feature>
<feature type="transmembrane region" description="Helical" evidence="1">
    <location>
        <begin position="101"/>
        <end position="130"/>
    </location>
</feature>
<evidence type="ECO:0000313" key="3">
    <source>
        <dbReference type="Proteomes" id="UP001218021"/>
    </source>
</evidence>
<name>A0AAJ1HQR8_LIMMU</name>
<dbReference type="AlphaFoldDB" id="A0AAJ1HQR8"/>
<reference evidence="2" key="1">
    <citation type="submission" date="2023-01" db="EMBL/GenBank/DDBJ databases">
        <title>Genome analysis of 13 Lactobacillus isolated from gut of wild boar.</title>
        <authorList>
            <person name="Papp P."/>
            <person name="Libisch B."/>
            <person name="Nagy T."/>
            <person name="Olasz F."/>
        </authorList>
    </citation>
    <scope>NUCLEOTIDE SEQUENCE</scope>
    <source>
        <strain evidence="2">F108</strain>
    </source>
</reference>
<evidence type="ECO:0000313" key="2">
    <source>
        <dbReference type="EMBL" id="MDC2828483.1"/>
    </source>
</evidence>
<comment type="caution">
    <text evidence="2">The sequence shown here is derived from an EMBL/GenBank/DDBJ whole genome shotgun (WGS) entry which is preliminary data.</text>
</comment>
<dbReference type="EMBL" id="JAQOND010000032">
    <property type="protein sequence ID" value="MDC2828483.1"/>
    <property type="molecule type" value="Genomic_DNA"/>
</dbReference>
<accession>A0AAJ1HQR8</accession>
<evidence type="ECO:0000256" key="1">
    <source>
        <dbReference type="SAM" id="Phobius"/>
    </source>
</evidence>
<keyword evidence="1" id="KW-0812">Transmembrane</keyword>
<sequence>MIEANYYANWATAILTMANIIWVVEIILNGIIQRKDLNNYVKVNWKLPIALALLLGISALAVIYFPLAMTGYVICFFALIVQALIMFDYHRVLRKYIQESWYLTSTMISLIISVITAISVLVFAITAIAVTDY</sequence>
<protein>
    <submittedName>
        <fullName evidence="2">Uncharacterized protein</fullName>
    </submittedName>
</protein>
<feature type="transmembrane region" description="Helical" evidence="1">
    <location>
        <begin position="71"/>
        <end position="89"/>
    </location>
</feature>
<gene>
    <name evidence="2" type="ORF">PO158_09340</name>
</gene>
<organism evidence="2 3">
    <name type="scientific">Limosilactobacillus mucosae</name>
    <name type="common">Lactobacillus mucosae</name>
    <dbReference type="NCBI Taxonomy" id="97478"/>
    <lineage>
        <taxon>Bacteria</taxon>
        <taxon>Bacillati</taxon>
        <taxon>Bacillota</taxon>
        <taxon>Bacilli</taxon>
        <taxon>Lactobacillales</taxon>
        <taxon>Lactobacillaceae</taxon>
        <taxon>Limosilactobacillus</taxon>
    </lineage>
</organism>